<reference evidence="3 4" key="1">
    <citation type="journal article" date="2013" name="Genome Biol. Evol.">
        <title>Genomes of Stigonematalean cyanobacteria (subsection V) and the evolution of oxygenic photosynthesis from prokaryotes to plastids.</title>
        <authorList>
            <person name="Dagan T."/>
            <person name="Roettger M."/>
            <person name="Stucken K."/>
            <person name="Landan G."/>
            <person name="Koch R."/>
            <person name="Major P."/>
            <person name="Gould S.B."/>
            <person name="Goremykin V.V."/>
            <person name="Rippka R."/>
            <person name="Tandeau de Marsac N."/>
            <person name="Gugger M."/>
            <person name="Lockhart P.J."/>
            <person name="Allen J.F."/>
            <person name="Brune I."/>
            <person name="Maus I."/>
            <person name="Puhler A."/>
            <person name="Martin W.F."/>
        </authorList>
    </citation>
    <scope>NUCLEOTIDE SEQUENCE [LARGE SCALE GENOMIC DNA]</scope>
    <source>
        <strain evidence="3 4">PCC 7110</strain>
    </source>
</reference>
<feature type="domain" description="Lantibiotic biosynthesis protein dehydration" evidence="2">
    <location>
        <begin position="226"/>
        <end position="603"/>
    </location>
</feature>
<gene>
    <name evidence="3" type="ORF">WA1_21165</name>
</gene>
<dbReference type="Gene3D" id="1.50.10.10">
    <property type="match status" value="1"/>
</dbReference>
<comment type="caution">
    <text evidence="3">The sequence shown here is derived from an EMBL/GenBank/DDBJ whole genome shotgun (WGS) entry which is preliminary data.</text>
</comment>
<dbReference type="Pfam" id="PF05147">
    <property type="entry name" value="LANC_like"/>
    <property type="match status" value="1"/>
</dbReference>
<dbReference type="GO" id="GO:0005975">
    <property type="term" value="P:carbohydrate metabolic process"/>
    <property type="evidence" value="ECO:0007669"/>
    <property type="project" value="InterPro"/>
</dbReference>
<accession>A0A139XCS9</accession>
<dbReference type="EMBL" id="ANNX02000020">
    <property type="protein sequence ID" value="KYC42476.1"/>
    <property type="molecule type" value="Genomic_DNA"/>
</dbReference>
<dbReference type="AlphaFoldDB" id="A0A139XCS9"/>
<dbReference type="Pfam" id="PF13575">
    <property type="entry name" value="DUF4135"/>
    <property type="match status" value="1"/>
</dbReference>
<dbReference type="STRING" id="128403.WA1_21165"/>
<feature type="binding site" evidence="1">
    <location>
        <position position="1000"/>
    </location>
    <ligand>
        <name>Zn(2+)</name>
        <dbReference type="ChEBI" id="CHEBI:29105"/>
    </ligand>
</feature>
<dbReference type="GO" id="GO:0046872">
    <property type="term" value="F:metal ion binding"/>
    <property type="evidence" value="ECO:0007669"/>
    <property type="project" value="UniProtKB-KW"/>
</dbReference>
<keyword evidence="1" id="KW-0862">Zinc</keyword>
<dbReference type="InterPro" id="IPR017146">
    <property type="entry name" value="Lanti_2_LanM"/>
</dbReference>
<dbReference type="InterPro" id="IPR025410">
    <property type="entry name" value="Lant_dehyd"/>
</dbReference>
<dbReference type="OrthoDB" id="9148343at2"/>
<sequence>MSKFSFHNSVWYNSITLTERIISLQNTQKETYITNIDTKLAKKKMQQWKSQLPFTNDSFFAQRLTIDRITEDDFFNILGEPIEGVKNRLPDLPHWLKQLAQAFFHPTHSQAKILLAPEKLGEGKEAGFLYIIEPLLSQEIDRLKQGIQAMCQAHSDLPFEPSTVVSLLFTSLQEQLVNILSRTMILELNVARLQGLLQGNIPQERFQSFLQRLRQREIAISFLQEYPVLARQVVISINHWVNFSLEFLQHLYNDWNVICAKFSPETDPGVLVQIDSSIADTHCDGRTVIIAKFSTGFQVVYKPRSLATDEHFQQLLLWINQRGNHPPFRTLKMLNRDKYGWVEFVVAHSCTTPEEVQHFYQRQGSYLALLYAIKATDFHMENIIAAGEHPILVDLESLFHSQIEVNHLNKKSEHLVVKTFNYSVLSVGILPQRLWENNESKGVEMSGLGGEEGQLTPSRVQYLTGIGTDEMRVELKQMPMSGSHNRPTLNSAPVNILDYIDAITAGFTSMYQLLIQHRHDLLSEKSPLARFCEDEVRFIPRFTEEYSLLLNESYHPNLLRNALDRDRFFDLLWLGIEHQPHLAKIIHAERDDLWKGDIPRFTTRPNSTDLWTGSNEKITDFFDETGMDLVRRSLHNLNDADLRQQLWFIRASFTTFIIHKEESKWQGWPIHHLPEPKNDFSREQLVAAAQAVGDRIEELALQEDNDVSWIGLNFDEKRNYWTFTPLGIELYNGMPGITLFLAYLGTITHQKNYTELAKLTLAKFQHQIDRNKSSFTSIGGFTGWGGIIYTLTQLGVLWNEPSLLLEAESIVPLLPDLISQDKYFDIIGGAAGCLSSLISLYHCRPSQRTLDVAIQCGVHIISHIQPMKKGVGWIPGLKSLSEKPLPGFSHGAAGIALELLELASLTGEKRFHTTALAAIEYERSLFCRQFGTWWDISNFSDMVLANSYPCMTAWCHGAPGVGLARLKCLPYLDNAEIRDEIYIALKSTLEHGFGLNHSLCHGDLGNLELLLQASLILKDPQWKNQVDRHAAIILSSIDKYGWLCGVPLEVEVPGLMTGLAGIGYELLRLAVPERIPSVLMLEPPRFNKTSEKTQEIFSHKSAIEMV</sequence>
<feature type="binding site" evidence="1">
    <location>
        <position position="955"/>
    </location>
    <ligand>
        <name>Zn(2+)</name>
        <dbReference type="ChEBI" id="CHEBI:29105"/>
    </ligand>
</feature>
<dbReference type="PIRSF" id="PIRSF037228">
    <property type="entry name" value="Lant_mod_RumM"/>
    <property type="match status" value="1"/>
</dbReference>
<evidence type="ECO:0000313" key="3">
    <source>
        <dbReference type="EMBL" id="KYC42476.1"/>
    </source>
</evidence>
<dbReference type="InterPro" id="IPR012341">
    <property type="entry name" value="6hp_glycosidase-like_sf"/>
</dbReference>
<keyword evidence="1" id="KW-0479">Metal-binding</keyword>
<proteinExistence type="predicted"/>
<evidence type="ECO:0000256" key="1">
    <source>
        <dbReference type="PIRSR" id="PIRSR607822-1"/>
    </source>
</evidence>
<evidence type="ECO:0000259" key="2">
    <source>
        <dbReference type="Pfam" id="PF13575"/>
    </source>
</evidence>
<organism evidence="3 4">
    <name type="scientific">Scytonema hofmannii PCC 7110</name>
    <dbReference type="NCBI Taxonomy" id="128403"/>
    <lineage>
        <taxon>Bacteria</taxon>
        <taxon>Bacillati</taxon>
        <taxon>Cyanobacteriota</taxon>
        <taxon>Cyanophyceae</taxon>
        <taxon>Nostocales</taxon>
        <taxon>Scytonemataceae</taxon>
        <taxon>Scytonema</taxon>
    </lineage>
</organism>
<dbReference type="Proteomes" id="UP000076925">
    <property type="component" value="Unassembled WGS sequence"/>
</dbReference>
<dbReference type="CDD" id="cd04792">
    <property type="entry name" value="LanM-like"/>
    <property type="match status" value="1"/>
</dbReference>
<dbReference type="InterPro" id="IPR007822">
    <property type="entry name" value="LANC-like"/>
</dbReference>
<dbReference type="PRINTS" id="PR01950">
    <property type="entry name" value="LANCSUPER"/>
</dbReference>
<dbReference type="SMART" id="SM01260">
    <property type="entry name" value="LANC_like"/>
    <property type="match status" value="1"/>
</dbReference>
<feature type="binding site" evidence="1">
    <location>
        <position position="1001"/>
    </location>
    <ligand>
        <name>Zn(2+)</name>
        <dbReference type="ChEBI" id="CHEBI:29105"/>
    </ligand>
</feature>
<protein>
    <submittedName>
        <fullName evidence="3">Lanthionine synthetase</fullName>
    </submittedName>
</protein>
<name>A0A139XCS9_9CYAN</name>
<evidence type="ECO:0000313" key="4">
    <source>
        <dbReference type="Proteomes" id="UP000076925"/>
    </source>
</evidence>
<dbReference type="NCBIfam" id="TIGR03897">
    <property type="entry name" value="lanti_2_LanM"/>
    <property type="match status" value="1"/>
</dbReference>
<keyword evidence="4" id="KW-1185">Reference proteome</keyword>
<dbReference type="GO" id="GO:0031179">
    <property type="term" value="P:peptide modification"/>
    <property type="evidence" value="ECO:0007669"/>
    <property type="project" value="InterPro"/>
</dbReference>
<dbReference type="SUPFAM" id="SSF158745">
    <property type="entry name" value="LanC-like"/>
    <property type="match status" value="1"/>
</dbReference>
<dbReference type="RefSeq" id="WP_017747624.1">
    <property type="nucleotide sequence ID" value="NZ_KQ976354.1"/>
</dbReference>